<dbReference type="FunFam" id="3.80.10.10:FF:000213">
    <property type="entry name" value="Tyrosine-sulfated glycopeptide receptor 1"/>
    <property type="match status" value="1"/>
</dbReference>
<comment type="caution">
    <text evidence="13">The sequence shown here is derived from an EMBL/GenBank/DDBJ whole genome shotgun (WGS) entry which is preliminary data.</text>
</comment>
<keyword evidence="3" id="KW-1003">Cell membrane</keyword>
<comment type="similarity">
    <text evidence="2">Belongs to the RLP family.</text>
</comment>
<dbReference type="InterPro" id="IPR003591">
    <property type="entry name" value="Leu-rich_rpt_typical-subtyp"/>
</dbReference>
<dbReference type="GO" id="GO:0006952">
    <property type="term" value="P:defense response"/>
    <property type="evidence" value="ECO:0007669"/>
    <property type="project" value="UniProtKB-ARBA"/>
</dbReference>
<dbReference type="Pfam" id="PF13855">
    <property type="entry name" value="LRR_8"/>
    <property type="match status" value="1"/>
</dbReference>
<evidence type="ECO:0000259" key="12">
    <source>
        <dbReference type="Pfam" id="PF08263"/>
    </source>
</evidence>
<dbReference type="GO" id="GO:0005886">
    <property type="term" value="C:plasma membrane"/>
    <property type="evidence" value="ECO:0007669"/>
    <property type="project" value="UniProtKB-SubCell"/>
</dbReference>
<proteinExistence type="inferred from homology"/>
<dbReference type="InterPro" id="IPR013210">
    <property type="entry name" value="LRR_N_plant-typ"/>
</dbReference>
<dbReference type="GO" id="GO:0051707">
    <property type="term" value="P:response to other organism"/>
    <property type="evidence" value="ECO:0007669"/>
    <property type="project" value="UniProtKB-ARBA"/>
</dbReference>
<evidence type="ECO:0000256" key="1">
    <source>
        <dbReference type="ARBA" id="ARBA00004251"/>
    </source>
</evidence>
<protein>
    <recommendedName>
        <fullName evidence="12">Leucine-rich repeat-containing N-terminal plant-type domain-containing protein</fullName>
    </recommendedName>
</protein>
<dbReference type="Gene3D" id="3.80.10.10">
    <property type="entry name" value="Ribonuclease Inhibitor"/>
    <property type="match status" value="5"/>
</dbReference>
<dbReference type="FunFam" id="3.80.10.10:FF:000233">
    <property type="entry name" value="Leucine-rich repeat receptor-like protein kinase TDR"/>
    <property type="match status" value="1"/>
</dbReference>
<keyword evidence="10" id="KW-0325">Glycoprotein</keyword>
<keyword evidence="4" id="KW-0433">Leucine-rich repeat</keyword>
<keyword evidence="9" id="KW-0472">Membrane</keyword>
<dbReference type="SMART" id="SM00369">
    <property type="entry name" value="LRR_TYP"/>
    <property type="match status" value="10"/>
</dbReference>
<dbReference type="InterPro" id="IPR032675">
    <property type="entry name" value="LRR_dom_sf"/>
</dbReference>
<evidence type="ECO:0000256" key="3">
    <source>
        <dbReference type="ARBA" id="ARBA00022475"/>
    </source>
</evidence>
<comment type="subcellular location">
    <subcellularLocation>
        <location evidence="1">Cell membrane</location>
        <topology evidence="1">Single-pass type I membrane protein</topology>
    </subcellularLocation>
</comment>
<dbReference type="Proteomes" id="UP001630127">
    <property type="component" value="Unassembled WGS sequence"/>
</dbReference>
<evidence type="ECO:0000256" key="8">
    <source>
        <dbReference type="ARBA" id="ARBA00022989"/>
    </source>
</evidence>
<dbReference type="SUPFAM" id="SSF52058">
    <property type="entry name" value="L domain-like"/>
    <property type="match status" value="4"/>
</dbReference>
<evidence type="ECO:0000256" key="9">
    <source>
        <dbReference type="ARBA" id="ARBA00023136"/>
    </source>
</evidence>
<evidence type="ECO:0000313" key="13">
    <source>
        <dbReference type="EMBL" id="KAL3528899.1"/>
    </source>
</evidence>
<feature type="signal peptide" evidence="11">
    <location>
        <begin position="1"/>
        <end position="24"/>
    </location>
</feature>
<sequence>MHFHNIVVGWAMIIISILIHDDDATSHLSLGCILEEKSALLEFKASLKVPQEHAQFLLPSWIAAEGHDPKMTDCCKWERVKCSNTTGRIVELQLHDLTHDIFQKTGELDLQHWSLNFSIFLQFKELRALDLGGNVFEIGCGQSASFTNLQALYLDYIFFNSSSSIISCIGAMSSLKNLSLAGNDLEDLSVLQEFNHLKQLEFLDLSSNPFYNSFKGCGQSASFKNLKTLYLEDHNFLNSSIIPCIGAMPSLKRLSLARNDLVDLSMLEEWKLEKLEVLNLGENTRLDNLSSLEALTSLKALSLRNSRVDNFSILQGLCKLKNLVHLDLSENGFNGHVPLCFSNLTSLRVFDISYNNFSGNIPPLIHLIHLEYVSLSGNYFDGYFPLNSLANHSKLQVFKLEPKSHDLHVDDENFVLPPSFQLKVLHLARCNLNEKFRRIPSFLLYQNELRNIDISHNELFGEFPNWLLENNTRLERVNLNNNSFTGPFILSDGPPKHLVGLDISNNECNGLLPQNIGLAFPKLEILNLSGNFFEGHIPQSLGNLTLIVSMDLSDNAFSGEVPHQIITGRAHFEYLKLSRNSLEGHFPWNLVNLTRLKTLHLDNNYFVGAIPNDLSYSFDFESLDISNNKFEGKIPGMIGNFLILTELDMSNNLLEGTIPNELCKLEGLNLLDLSQNQLSGSIPLCSNLLSLRFINLQKNQITGTIPKTLFMSLDLLALDLSHNHLSGGIPCVIGQLTRLRVLLLGENNFQGQIPICMCLLKKLTFLDISKNNFSGRIPKCFNNISFGRGNFDEAEELYNEDNISGGTYTTSTEYVYNNSYIDVLSESYFESSSYLQENVEFTAKSRVEIYVGKILNFMSGLDLSCNQLGGKIPPEFGDMSDLHALNLSHNYLNGSIPASLSMLKQIESLDLSVNSLSGEIPSELTKLNSLAVFNVSYNNLSGGVPDKGQFASMDDSNFKGNPGLCGPLLKRSCNHTSSEPGNVDDHGEEVDNGLDMVALIWSFFASYMDNYLAGNLMLVCNVSLTDLLDLSGHTLDLIRNAPPMKNLLQEQSHAVAE</sequence>
<dbReference type="PROSITE" id="PS51450">
    <property type="entry name" value="LRR"/>
    <property type="match status" value="3"/>
</dbReference>
<feature type="chain" id="PRO_5044793833" description="Leucine-rich repeat-containing N-terminal plant-type domain-containing protein" evidence="11">
    <location>
        <begin position="25"/>
        <end position="1057"/>
    </location>
</feature>
<dbReference type="InterPro" id="IPR001611">
    <property type="entry name" value="Leu-rich_rpt"/>
</dbReference>
<evidence type="ECO:0000256" key="4">
    <source>
        <dbReference type="ARBA" id="ARBA00022614"/>
    </source>
</evidence>
<gene>
    <name evidence="13" type="ORF">ACH5RR_008221</name>
</gene>
<feature type="domain" description="Leucine-rich repeat-containing N-terminal plant-type" evidence="12">
    <location>
        <begin position="35"/>
        <end position="83"/>
    </location>
</feature>
<name>A0ABD3AAZ6_9GENT</name>
<dbReference type="InterPro" id="IPR051502">
    <property type="entry name" value="RLP_Defense_Trigger"/>
</dbReference>
<organism evidence="13 14">
    <name type="scientific">Cinchona calisaya</name>
    <dbReference type="NCBI Taxonomy" id="153742"/>
    <lineage>
        <taxon>Eukaryota</taxon>
        <taxon>Viridiplantae</taxon>
        <taxon>Streptophyta</taxon>
        <taxon>Embryophyta</taxon>
        <taxon>Tracheophyta</taxon>
        <taxon>Spermatophyta</taxon>
        <taxon>Magnoliopsida</taxon>
        <taxon>eudicotyledons</taxon>
        <taxon>Gunneridae</taxon>
        <taxon>Pentapetalae</taxon>
        <taxon>asterids</taxon>
        <taxon>lamiids</taxon>
        <taxon>Gentianales</taxon>
        <taxon>Rubiaceae</taxon>
        <taxon>Cinchonoideae</taxon>
        <taxon>Cinchoneae</taxon>
        <taxon>Cinchona</taxon>
    </lineage>
</organism>
<evidence type="ECO:0000256" key="7">
    <source>
        <dbReference type="ARBA" id="ARBA00022737"/>
    </source>
</evidence>
<dbReference type="PANTHER" id="PTHR48062">
    <property type="entry name" value="RECEPTOR-LIKE PROTEIN 14"/>
    <property type="match status" value="1"/>
</dbReference>
<dbReference type="EMBL" id="JBJUIK010000004">
    <property type="protein sequence ID" value="KAL3528899.1"/>
    <property type="molecule type" value="Genomic_DNA"/>
</dbReference>
<keyword evidence="14" id="KW-1185">Reference proteome</keyword>
<evidence type="ECO:0000256" key="10">
    <source>
        <dbReference type="ARBA" id="ARBA00023180"/>
    </source>
</evidence>
<keyword evidence="5" id="KW-0812">Transmembrane</keyword>
<evidence type="ECO:0000256" key="2">
    <source>
        <dbReference type="ARBA" id="ARBA00009592"/>
    </source>
</evidence>
<dbReference type="Pfam" id="PF08263">
    <property type="entry name" value="LRRNT_2"/>
    <property type="match status" value="1"/>
</dbReference>
<dbReference type="Pfam" id="PF00560">
    <property type="entry name" value="LRR_1"/>
    <property type="match status" value="8"/>
</dbReference>
<dbReference type="GO" id="GO:0009791">
    <property type="term" value="P:post-embryonic development"/>
    <property type="evidence" value="ECO:0007669"/>
    <property type="project" value="UniProtKB-ARBA"/>
</dbReference>
<keyword evidence="8" id="KW-1133">Transmembrane helix</keyword>
<keyword evidence="7" id="KW-0677">Repeat</keyword>
<dbReference type="AlphaFoldDB" id="A0ABD3AAZ6"/>
<evidence type="ECO:0000256" key="6">
    <source>
        <dbReference type="ARBA" id="ARBA00022729"/>
    </source>
</evidence>
<reference evidence="13 14" key="1">
    <citation type="submission" date="2024-11" db="EMBL/GenBank/DDBJ databases">
        <title>A near-complete genome assembly of Cinchona calisaya.</title>
        <authorList>
            <person name="Lian D.C."/>
            <person name="Zhao X.W."/>
            <person name="Wei L."/>
        </authorList>
    </citation>
    <scope>NUCLEOTIDE SEQUENCE [LARGE SCALE GENOMIC DNA]</scope>
    <source>
        <tissue evidence="13">Nenye</tissue>
    </source>
</reference>
<accession>A0ABD3AAZ6</accession>
<evidence type="ECO:0000256" key="11">
    <source>
        <dbReference type="SAM" id="SignalP"/>
    </source>
</evidence>
<evidence type="ECO:0000313" key="14">
    <source>
        <dbReference type="Proteomes" id="UP001630127"/>
    </source>
</evidence>
<evidence type="ECO:0000256" key="5">
    <source>
        <dbReference type="ARBA" id="ARBA00022692"/>
    </source>
</evidence>
<dbReference type="PANTHER" id="PTHR48062:SF52">
    <property type="entry name" value="RECEPTOR-LIKE PROTEIN 8-RELATED"/>
    <property type="match status" value="1"/>
</dbReference>
<keyword evidence="6 11" id="KW-0732">Signal</keyword>